<dbReference type="PANTHER" id="PTHR34595">
    <property type="entry name" value="BLR5612 PROTEIN"/>
    <property type="match status" value="1"/>
</dbReference>
<dbReference type="InterPro" id="IPR016450">
    <property type="entry name" value="UCP005522"/>
</dbReference>
<organism evidence="2 3">
    <name type="scientific">Comamonas avium</name>
    <dbReference type="NCBI Taxonomy" id="2762231"/>
    <lineage>
        <taxon>Bacteria</taxon>
        <taxon>Pseudomonadati</taxon>
        <taxon>Pseudomonadota</taxon>
        <taxon>Betaproteobacteria</taxon>
        <taxon>Burkholderiales</taxon>
        <taxon>Comamonadaceae</taxon>
        <taxon>Comamonas</taxon>
    </lineage>
</organism>
<dbReference type="SUPFAM" id="SSF56059">
    <property type="entry name" value="Glutathione synthetase ATP-binding domain-like"/>
    <property type="match status" value="1"/>
</dbReference>
<evidence type="ECO:0000313" key="3">
    <source>
        <dbReference type="Proteomes" id="UP000634919"/>
    </source>
</evidence>
<dbReference type="InterPro" id="IPR051680">
    <property type="entry name" value="ATP-dep_Glu-Cys_Ligase-2"/>
</dbReference>
<comment type="caution">
    <text evidence="2">The sequence shown here is derived from an EMBL/GenBank/DDBJ whole genome shotgun (WGS) entry which is preliminary data.</text>
</comment>
<dbReference type="EMBL" id="JACSQK010000005">
    <property type="protein sequence ID" value="MBD7961241.1"/>
    <property type="molecule type" value="Genomic_DNA"/>
</dbReference>
<proteinExistence type="predicted"/>
<dbReference type="PIRSF" id="PIRSF005522">
    <property type="entry name" value="UCP005522"/>
    <property type="match status" value="1"/>
</dbReference>
<gene>
    <name evidence="2" type="ORF">H9646_12160</name>
</gene>
<dbReference type="RefSeq" id="WP_191723622.1">
    <property type="nucleotide sequence ID" value="NZ_JACSQK010000005.1"/>
</dbReference>
<protein>
    <submittedName>
        <fullName evidence="2">Circularly permuted type 2 ATP-grasp protein</fullName>
    </submittedName>
</protein>
<feature type="domain" description="Circularly permuted ATP-grasp type 2" evidence="1">
    <location>
        <begin position="78"/>
        <end position="460"/>
    </location>
</feature>
<dbReference type="Pfam" id="PF14403">
    <property type="entry name" value="CP_ATPgrasp_2"/>
    <property type="match status" value="1"/>
</dbReference>
<dbReference type="Proteomes" id="UP000634919">
    <property type="component" value="Unassembled WGS sequence"/>
</dbReference>
<keyword evidence="3" id="KW-1185">Reference proteome</keyword>
<dbReference type="Gene3D" id="3.30.1490.270">
    <property type="match status" value="1"/>
</dbReference>
<sequence length="514" mass="56607">MQKFDEMYAMLPFDGSDVRAHYKAYAQWLARQPHATMQARMAEAEMIFRRVGITFAVYGDKDESGAGTERLIPFDLIPRIIPSHEWLRMQQGLVQRVTALNRFIGDIYHGQDILRAGIVPRDLIDGNAQFRPQMQGVQVPGNIYAHIAGIDIVRAPNALGEGEYYVLEDNLRVPSGVSYMLENRKMMMRLFPELFSSHAVEPVAHYPDLLLDTLRASAPPAAASASATVVVLTPGMYNSAYFEHAFLAQQMGVELVEGQDLVVRDKVVYMRTTRGLQRVDVIYRRVDDDFLDPDVFRPTSTLGCSGLMDAYCAGNVTICNAVGTGIADDKSVYPYVPDMIRFYLGEEPILNNVPTWLCRKPDDLKYVLAHLPELVVKEVHGAGGYGMLIGPTSSRAEIEDFRRALLANPAGYIAQPTLSLSSCPTMVEAGVAPRHIDLRPFVLSSSQQVRMVAGGLTRVALKEGSLVVNSSQGGGTKDTWVMGAGSVDHAAHIPPGMTQTMRPWAMEQSLSAGL</sequence>
<dbReference type="Gene3D" id="3.40.50.11290">
    <property type="match status" value="1"/>
</dbReference>
<reference evidence="2 3" key="1">
    <citation type="submission" date="2020-08" db="EMBL/GenBank/DDBJ databases">
        <title>A Genomic Blueprint of the Chicken Gut Microbiome.</title>
        <authorList>
            <person name="Gilroy R."/>
            <person name="Ravi A."/>
            <person name="Getino M."/>
            <person name="Pursley I."/>
            <person name="Horton D.L."/>
            <person name="Alikhan N.-F."/>
            <person name="Baker D."/>
            <person name="Gharbi K."/>
            <person name="Hall N."/>
            <person name="Watson M."/>
            <person name="Adriaenssens E.M."/>
            <person name="Foster-Nyarko E."/>
            <person name="Jarju S."/>
            <person name="Secka A."/>
            <person name="Antonio M."/>
            <person name="Oren A."/>
            <person name="Chaudhuri R."/>
            <person name="La Ragione R.M."/>
            <person name="Hildebrand F."/>
            <person name="Pallen M.J."/>
        </authorList>
    </citation>
    <scope>NUCLEOTIDE SEQUENCE [LARGE SCALE GENOMIC DNA]</scope>
    <source>
        <strain evidence="2 3">Sa2CVA6</strain>
    </source>
</reference>
<name>A0ABR8SCP0_9BURK</name>
<evidence type="ECO:0000259" key="1">
    <source>
        <dbReference type="Pfam" id="PF14403"/>
    </source>
</evidence>
<evidence type="ECO:0000313" key="2">
    <source>
        <dbReference type="EMBL" id="MBD7961241.1"/>
    </source>
</evidence>
<dbReference type="PANTHER" id="PTHR34595:SF7">
    <property type="entry name" value="SLL1039 PROTEIN"/>
    <property type="match status" value="1"/>
</dbReference>
<dbReference type="InterPro" id="IPR025841">
    <property type="entry name" value="CP_ATPgrasp_2"/>
</dbReference>
<accession>A0ABR8SCP0</accession>